<dbReference type="GO" id="GO:0015179">
    <property type="term" value="F:L-amino acid transmembrane transporter activity"/>
    <property type="evidence" value="ECO:0007669"/>
    <property type="project" value="TreeGrafter"/>
</dbReference>
<feature type="transmembrane region" description="Helical" evidence="5">
    <location>
        <begin position="255"/>
        <end position="277"/>
    </location>
</feature>
<reference evidence="7 8" key="1">
    <citation type="submission" date="2016-05" db="EMBL/GenBank/DDBJ databases">
        <title>Nuclear genome of Blastocystis sp. subtype 1 NandII.</title>
        <authorList>
            <person name="Gentekaki E."/>
            <person name="Curtis B."/>
            <person name="Stairs C."/>
            <person name="Eme L."/>
            <person name="Herman E."/>
            <person name="Klimes V."/>
            <person name="Arias M.C."/>
            <person name="Elias M."/>
            <person name="Hilliou F."/>
            <person name="Klute M."/>
            <person name="Malik S.-B."/>
            <person name="Pightling A."/>
            <person name="Rachubinski R."/>
            <person name="Salas D."/>
            <person name="Schlacht A."/>
            <person name="Suga H."/>
            <person name="Archibald J."/>
            <person name="Ball S.G."/>
            <person name="Clark G."/>
            <person name="Dacks J."/>
            <person name="Van Der Giezen M."/>
            <person name="Tsaousis A."/>
            <person name="Roger A."/>
        </authorList>
    </citation>
    <scope>NUCLEOTIDE SEQUENCE [LARGE SCALE GENOMIC DNA]</scope>
    <source>
        <strain evidence="8">ATCC 50177 / NandII</strain>
    </source>
</reference>
<keyword evidence="8" id="KW-1185">Reference proteome</keyword>
<feature type="transmembrane region" description="Helical" evidence="5">
    <location>
        <begin position="289"/>
        <end position="311"/>
    </location>
</feature>
<keyword evidence="2 5" id="KW-0812">Transmembrane</keyword>
<feature type="transmembrane region" description="Helical" evidence="5">
    <location>
        <begin position="172"/>
        <end position="193"/>
    </location>
</feature>
<feature type="transmembrane region" description="Helical" evidence="5">
    <location>
        <begin position="396"/>
        <end position="418"/>
    </location>
</feature>
<evidence type="ECO:0000256" key="1">
    <source>
        <dbReference type="ARBA" id="ARBA00004141"/>
    </source>
</evidence>
<feature type="transmembrane region" description="Helical" evidence="5">
    <location>
        <begin position="430"/>
        <end position="456"/>
    </location>
</feature>
<dbReference type="STRING" id="478820.A0A196SGE0"/>
<keyword evidence="4 5" id="KW-0472">Membrane</keyword>
<dbReference type="AlphaFoldDB" id="A0A196SGE0"/>
<dbReference type="OrthoDB" id="28208at2759"/>
<evidence type="ECO:0000256" key="2">
    <source>
        <dbReference type="ARBA" id="ARBA00022692"/>
    </source>
</evidence>
<feature type="transmembrane region" description="Helical" evidence="5">
    <location>
        <begin position="331"/>
        <end position="352"/>
    </location>
</feature>
<proteinExistence type="predicted"/>
<keyword evidence="3 5" id="KW-1133">Transmembrane helix</keyword>
<dbReference type="PANTHER" id="PTHR22950:SF652">
    <property type="entry name" value="TRANSMEMBRANE AMINO ACID TRANSPORTER FAMILY PROTEIN"/>
    <property type="match status" value="1"/>
</dbReference>
<name>A0A196SGE0_BLAHN</name>
<sequence length="457" mass="50776">MADVDKQQNVPLLEQVEEKKTKLPFCIFLLCNGAVGAGILTLTSAVGKVGWGMGLCLYVFFGVFAGFANMMLQKVFDYTKENTYSGIGKAIYGKWFEGFVEVIQFLYSIGTCCGYAIIIANELDLSVSFLTEGKEVPASLQFLTERSWLLVIATIFVILPPSLMRKITALRYTSIVAISGILYITIVMMYRAFTTHSCGLAEAANYVCDHAHCLIEANAMKANYTGFDECSLLCEGCEPDPVKSSLRSFIFNKDLFAVLPIFCFGHCSQVQFIPIVADMEKPTKKRVGTVVFFAYFLIFSLYVMNSMSGYFGFCGYSASNVLDSYPALDKLILVGRLIISFALCFTFPLYGYSVREAIVKMFHLQNTAYWKLALVTIVMVLSCMTVGIFFNDLSTVIGITGAIFGASLMAIIPSLLFFKWTKITDCKHKWWNYTLASFYLLLGLVMAVVGTVVTLVK</sequence>
<feature type="domain" description="Amino acid transporter transmembrane" evidence="6">
    <location>
        <begin position="249"/>
        <end position="455"/>
    </location>
</feature>
<feature type="transmembrane region" description="Helical" evidence="5">
    <location>
        <begin position="25"/>
        <end position="45"/>
    </location>
</feature>
<feature type="domain" description="Amino acid transporter transmembrane" evidence="6">
    <location>
        <begin position="27"/>
        <end position="198"/>
    </location>
</feature>
<dbReference type="InterPro" id="IPR013057">
    <property type="entry name" value="AA_transpt_TM"/>
</dbReference>
<dbReference type="Pfam" id="PF01490">
    <property type="entry name" value="Aa_trans"/>
    <property type="match status" value="2"/>
</dbReference>
<feature type="transmembrane region" description="Helical" evidence="5">
    <location>
        <begin position="51"/>
        <end position="72"/>
    </location>
</feature>
<evidence type="ECO:0000313" key="8">
    <source>
        <dbReference type="Proteomes" id="UP000078348"/>
    </source>
</evidence>
<dbReference type="EMBL" id="LXWW01000100">
    <property type="protein sequence ID" value="OAO16083.1"/>
    <property type="molecule type" value="Genomic_DNA"/>
</dbReference>
<protein>
    <recommendedName>
        <fullName evidence="6">Amino acid transporter transmembrane domain-containing protein</fullName>
    </recommendedName>
</protein>
<evidence type="ECO:0000256" key="3">
    <source>
        <dbReference type="ARBA" id="ARBA00022989"/>
    </source>
</evidence>
<feature type="transmembrane region" description="Helical" evidence="5">
    <location>
        <begin position="99"/>
        <end position="120"/>
    </location>
</feature>
<organism evidence="7 8">
    <name type="scientific">Blastocystis sp. subtype 1 (strain ATCC 50177 / NandII)</name>
    <dbReference type="NCBI Taxonomy" id="478820"/>
    <lineage>
        <taxon>Eukaryota</taxon>
        <taxon>Sar</taxon>
        <taxon>Stramenopiles</taxon>
        <taxon>Bigyra</taxon>
        <taxon>Opalozoa</taxon>
        <taxon>Opalinata</taxon>
        <taxon>Blastocystidae</taxon>
        <taxon>Blastocystis</taxon>
    </lineage>
</organism>
<evidence type="ECO:0000259" key="6">
    <source>
        <dbReference type="Pfam" id="PF01490"/>
    </source>
</evidence>
<dbReference type="PANTHER" id="PTHR22950">
    <property type="entry name" value="AMINO ACID TRANSPORTER"/>
    <property type="match status" value="1"/>
</dbReference>
<accession>A0A196SGE0</accession>
<dbReference type="Proteomes" id="UP000078348">
    <property type="component" value="Unassembled WGS sequence"/>
</dbReference>
<comment type="caution">
    <text evidence="7">The sequence shown here is derived from an EMBL/GenBank/DDBJ whole genome shotgun (WGS) entry which is preliminary data.</text>
</comment>
<feature type="transmembrane region" description="Helical" evidence="5">
    <location>
        <begin position="140"/>
        <end position="160"/>
    </location>
</feature>
<feature type="transmembrane region" description="Helical" evidence="5">
    <location>
        <begin position="372"/>
        <end position="390"/>
    </location>
</feature>
<comment type="subcellular location">
    <subcellularLocation>
        <location evidence="1">Membrane</location>
        <topology evidence="1">Multi-pass membrane protein</topology>
    </subcellularLocation>
</comment>
<evidence type="ECO:0000256" key="5">
    <source>
        <dbReference type="SAM" id="Phobius"/>
    </source>
</evidence>
<evidence type="ECO:0000313" key="7">
    <source>
        <dbReference type="EMBL" id="OAO16083.1"/>
    </source>
</evidence>
<dbReference type="GO" id="GO:0016020">
    <property type="term" value="C:membrane"/>
    <property type="evidence" value="ECO:0007669"/>
    <property type="project" value="UniProtKB-SubCell"/>
</dbReference>
<gene>
    <name evidence="7" type="ORF">AV274_2203</name>
</gene>
<evidence type="ECO:0000256" key="4">
    <source>
        <dbReference type="ARBA" id="ARBA00023136"/>
    </source>
</evidence>